<dbReference type="OrthoDB" id="3264316at2759"/>
<dbReference type="SUPFAM" id="SSF53098">
    <property type="entry name" value="Ribonuclease H-like"/>
    <property type="match status" value="1"/>
</dbReference>
<protein>
    <recommendedName>
        <fullName evidence="2">HAT C-terminal dimerisation domain-containing protein</fullName>
    </recommendedName>
</protein>
<dbReference type="PANTHER" id="PTHR47501:SF5">
    <property type="entry name" value="HAT C-TERMINAL DIMERISATION DOMAIN-CONTAINING PROTEIN"/>
    <property type="match status" value="1"/>
</dbReference>
<name>A0A5B0PVB8_PUCGR</name>
<evidence type="ECO:0000313" key="3">
    <source>
        <dbReference type="EMBL" id="KAA1104704.1"/>
    </source>
</evidence>
<feature type="region of interest" description="Disordered" evidence="1">
    <location>
        <begin position="1"/>
        <end position="135"/>
    </location>
</feature>
<dbReference type="Proteomes" id="UP000324748">
    <property type="component" value="Unassembled WGS sequence"/>
</dbReference>
<organism evidence="3 4">
    <name type="scientific">Puccinia graminis f. sp. tritici</name>
    <dbReference type="NCBI Taxonomy" id="56615"/>
    <lineage>
        <taxon>Eukaryota</taxon>
        <taxon>Fungi</taxon>
        <taxon>Dikarya</taxon>
        <taxon>Basidiomycota</taxon>
        <taxon>Pucciniomycotina</taxon>
        <taxon>Pucciniomycetes</taxon>
        <taxon>Pucciniales</taxon>
        <taxon>Pucciniaceae</taxon>
        <taxon>Puccinia</taxon>
    </lineage>
</organism>
<proteinExistence type="predicted"/>
<dbReference type="AlphaFoldDB" id="A0A5B0PVB8"/>
<accession>A0A5B0PVB8</accession>
<evidence type="ECO:0000313" key="4">
    <source>
        <dbReference type="Proteomes" id="UP000324748"/>
    </source>
</evidence>
<gene>
    <name evidence="3" type="ORF">PGT21_030176</name>
</gene>
<dbReference type="PANTHER" id="PTHR47501">
    <property type="entry name" value="TRANSPOSASE-RELATED"/>
    <property type="match status" value="1"/>
</dbReference>
<dbReference type="Pfam" id="PF05699">
    <property type="entry name" value="Dimer_Tnp_hAT"/>
    <property type="match status" value="1"/>
</dbReference>
<keyword evidence="4" id="KW-1185">Reference proteome</keyword>
<feature type="compositionally biased region" description="Basic and acidic residues" evidence="1">
    <location>
        <begin position="703"/>
        <end position="712"/>
    </location>
</feature>
<comment type="caution">
    <text evidence="3">The sequence shown here is derived from an EMBL/GenBank/DDBJ whole genome shotgun (WGS) entry which is preliminary data.</text>
</comment>
<sequence length="850" mass="95100">MSHIPPSSHGTPTRPPSRQSTRVITPVRTDPNFVRPNHDSRKALPRVEATSAIPSVTDNQSLASESTTVLPSKQSRRPKVSKSVVISDPEPIESTTPTNVGKKNNRKRPAKDSAVQSQPTEKVMDLTQDSDEENSRLFRKKRRKVVKPSDEDFDDVEDYFHKPYLADENWCGNPYKKGLGTRSNLYLHRDGNLHRAPCASRSAAVTAGCKLPLTPKEIESQKKAHEQNQMAKYIRSGSGSFDVRVFNQLLVFWMVKHSLPWMRIEDFDLGVACDFAKRGIKLYSRTWAANEAHDLYCNLQKKGLTSKLTLIHDVWTTKGNHHAFLGISAAYISDDWVFKVCHLGLKFIAWTHKGKYLAVPFANIITKAKIHEKITQTTDSGSNNGTMATELSLILNAGLKAIAVSPGGLAPNPKGTLGYVPKLASIQEDAGSARDTDDPDADNQSVDDDSGSVSSESTNEEPETPATNNINAILKKVDFVIQKITSSSSRRSEFDTWAHKLDYSGPGLIAGYGIRWNVKFESRARAYDARNVINKLIENERDRQEREGGKNHYNECEIIRSDWEAVRKVNDILSVSSLLPMLSLEIDSDSNHVVHQQFYFITKKMEGDISSASMMLAEYWNIKEYLQKKLSSFTEPEFTSMINKMIAKTDIYIKEALDCDAILLATTLNPTYRLSMIQRWFPSHHTKAQVLLEVAYGELKSELDSKEDKKEPTPTPTTEVGDKSREEDDIDFFPDAEEPQVADELSIYLGGRYKLSHSQAGNSLKWWKEHCGEFPVLSLLAKDWLACSAALATVERCFSAAADICGRDRGSLAAKTIERCVSSHQWLLQGIQPDGDFEAAQKVLSHSSDE</sequence>
<feature type="domain" description="HAT C-terminal dimerisation" evidence="2">
    <location>
        <begin position="762"/>
        <end position="827"/>
    </location>
</feature>
<dbReference type="InterPro" id="IPR012337">
    <property type="entry name" value="RNaseH-like_sf"/>
</dbReference>
<evidence type="ECO:0000259" key="2">
    <source>
        <dbReference type="Pfam" id="PF05699"/>
    </source>
</evidence>
<feature type="compositionally biased region" description="Acidic residues" evidence="1">
    <location>
        <begin position="437"/>
        <end position="450"/>
    </location>
</feature>
<reference evidence="3 4" key="1">
    <citation type="submission" date="2019-05" db="EMBL/GenBank/DDBJ databases">
        <title>Emergence of the Ug99 lineage of the wheat stem rust pathogen through somatic hybridization.</title>
        <authorList>
            <person name="Li F."/>
            <person name="Upadhyaya N.M."/>
            <person name="Sperschneider J."/>
            <person name="Matny O."/>
            <person name="Nguyen-Phuc H."/>
            <person name="Mago R."/>
            <person name="Raley C."/>
            <person name="Miller M.E."/>
            <person name="Silverstein K.A.T."/>
            <person name="Henningsen E."/>
            <person name="Hirsch C.D."/>
            <person name="Visser B."/>
            <person name="Pretorius Z.A."/>
            <person name="Steffenson B.J."/>
            <person name="Schwessinger B."/>
            <person name="Dodds P.N."/>
            <person name="Figueroa M."/>
        </authorList>
    </citation>
    <scope>NUCLEOTIDE SEQUENCE [LARGE SCALE GENOMIC DNA]</scope>
    <source>
        <strain evidence="3">21-0</strain>
    </source>
</reference>
<feature type="region of interest" description="Disordered" evidence="1">
    <location>
        <begin position="429"/>
        <end position="469"/>
    </location>
</feature>
<feature type="compositionally biased region" description="Polar residues" evidence="1">
    <location>
        <begin position="52"/>
        <end position="73"/>
    </location>
</feature>
<evidence type="ECO:0000256" key="1">
    <source>
        <dbReference type="SAM" id="MobiDB-lite"/>
    </source>
</evidence>
<dbReference type="GO" id="GO:0046983">
    <property type="term" value="F:protein dimerization activity"/>
    <property type="evidence" value="ECO:0007669"/>
    <property type="project" value="InterPro"/>
</dbReference>
<feature type="region of interest" description="Disordered" evidence="1">
    <location>
        <begin position="703"/>
        <end position="727"/>
    </location>
</feature>
<dbReference type="EMBL" id="VSWC01000041">
    <property type="protein sequence ID" value="KAA1104704.1"/>
    <property type="molecule type" value="Genomic_DNA"/>
</dbReference>
<feature type="compositionally biased region" description="Polar residues" evidence="1">
    <location>
        <begin position="93"/>
        <end position="102"/>
    </location>
</feature>
<dbReference type="InterPro" id="IPR008906">
    <property type="entry name" value="HATC_C_dom"/>
</dbReference>
<feature type="compositionally biased region" description="Polar residues" evidence="1">
    <location>
        <begin position="8"/>
        <end position="23"/>
    </location>
</feature>